<dbReference type="InterPro" id="IPR022791">
    <property type="entry name" value="L-PG_synthase/AglD"/>
</dbReference>
<evidence type="ECO:0000256" key="3">
    <source>
        <dbReference type="ARBA" id="ARBA00022692"/>
    </source>
</evidence>
<keyword evidence="3 6" id="KW-0812">Transmembrane</keyword>
<reference evidence="7" key="1">
    <citation type="submission" date="2020-05" db="EMBL/GenBank/DDBJ databases">
        <authorList>
            <person name="Chiriac C."/>
            <person name="Salcher M."/>
            <person name="Ghai R."/>
            <person name="Kavagutti S V."/>
        </authorList>
    </citation>
    <scope>NUCLEOTIDE SEQUENCE</scope>
</reference>
<feature type="transmembrane region" description="Helical" evidence="6">
    <location>
        <begin position="25"/>
        <end position="48"/>
    </location>
</feature>
<evidence type="ECO:0000313" key="7">
    <source>
        <dbReference type="EMBL" id="CAB5036746.1"/>
    </source>
</evidence>
<protein>
    <submittedName>
        <fullName evidence="7">Unannotated protein</fullName>
    </submittedName>
</protein>
<evidence type="ECO:0000256" key="5">
    <source>
        <dbReference type="ARBA" id="ARBA00023136"/>
    </source>
</evidence>
<evidence type="ECO:0000256" key="2">
    <source>
        <dbReference type="ARBA" id="ARBA00022475"/>
    </source>
</evidence>
<name>A0A6J7S6S2_9ZZZZ</name>
<sequence>MVVYLGAGLVGSVAPTPGGIGAVEAALVAGLSAIGVPAAVALPAALLYRTVTFWLPTLPGWFSLRWLQSHDAI</sequence>
<comment type="subcellular location">
    <subcellularLocation>
        <location evidence="1">Cell membrane</location>
        <topology evidence="1">Multi-pass membrane protein</topology>
    </subcellularLocation>
</comment>
<dbReference type="PANTHER" id="PTHR39087">
    <property type="entry name" value="UPF0104 MEMBRANE PROTEIN MJ1595"/>
    <property type="match status" value="1"/>
</dbReference>
<gene>
    <name evidence="7" type="ORF">UFOPK4173_01286</name>
</gene>
<accession>A0A6J7S6S2</accession>
<dbReference type="AlphaFoldDB" id="A0A6J7S6S2"/>
<dbReference type="NCBIfam" id="TIGR00374">
    <property type="entry name" value="flippase-like domain"/>
    <property type="match status" value="1"/>
</dbReference>
<evidence type="ECO:0000256" key="6">
    <source>
        <dbReference type="SAM" id="Phobius"/>
    </source>
</evidence>
<dbReference type="Pfam" id="PF03706">
    <property type="entry name" value="LPG_synthase_TM"/>
    <property type="match status" value="1"/>
</dbReference>
<evidence type="ECO:0000256" key="4">
    <source>
        <dbReference type="ARBA" id="ARBA00022989"/>
    </source>
</evidence>
<evidence type="ECO:0000256" key="1">
    <source>
        <dbReference type="ARBA" id="ARBA00004651"/>
    </source>
</evidence>
<organism evidence="7">
    <name type="scientific">freshwater metagenome</name>
    <dbReference type="NCBI Taxonomy" id="449393"/>
    <lineage>
        <taxon>unclassified sequences</taxon>
        <taxon>metagenomes</taxon>
        <taxon>ecological metagenomes</taxon>
    </lineage>
</organism>
<keyword evidence="4 6" id="KW-1133">Transmembrane helix</keyword>
<dbReference type="EMBL" id="CAFBPW010000157">
    <property type="protein sequence ID" value="CAB5036746.1"/>
    <property type="molecule type" value="Genomic_DNA"/>
</dbReference>
<keyword evidence="2" id="KW-1003">Cell membrane</keyword>
<dbReference type="PANTHER" id="PTHR39087:SF2">
    <property type="entry name" value="UPF0104 MEMBRANE PROTEIN MJ1595"/>
    <property type="match status" value="1"/>
</dbReference>
<dbReference type="GO" id="GO:0005886">
    <property type="term" value="C:plasma membrane"/>
    <property type="evidence" value="ECO:0007669"/>
    <property type="project" value="UniProtKB-SubCell"/>
</dbReference>
<proteinExistence type="predicted"/>
<keyword evidence="5 6" id="KW-0472">Membrane</keyword>